<evidence type="ECO:0000259" key="3">
    <source>
        <dbReference type="Pfam" id="PF05170"/>
    </source>
</evidence>
<feature type="domain" description="AsmA" evidence="3">
    <location>
        <begin position="1"/>
        <end position="592"/>
    </location>
</feature>
<feature type="region of interest" description="Disordered" evidence="1">
    <location>
        <begin position="128"/>
        <end position="147"/>
    </location>
</feature>
<keyword evidence="2" id="KW-1133">Transmembrane helix</keyword>
<keyword evidence="5" id="KW-1185">Reference proteome</keyword>
<feature type="transmembrane region" description="Helical" evidence="2">
    <location>
        <begin position="7"/>
        <end position="30"/>
    </location>
</feature>
<evidence type="ECO:0000256" key="2">
    <source>
        <dbReference type="SAM" id="Phobius"/>
    </source>
</evidence>
<dbReference type="RefSeq" id="WP_371387444.1">
    <property type="nucleotide sequence ID" value="NZ_JBGLYH010000046.1"/>
</dbReference>
<reference evidence="4 5" key="1">
    <citation type="submission" date="2024-08" db="EMBL/GenBank/DDBJ databases">
        <title>Sulfate-reducing bacteria isolated from formation water of the oil field in Kazakhstan and description of Pseudodesulfovibrio sp.</title>
        <authorList>
            <person name="Bidzhieva S.K."/>
            <person name="Tourova T.P."/>
            <person name="Grouzdev D.S."/>
            <person name="Beletsky A.V."/>
            <person name="Sokolova D.S."/>
            <person name="Samigullina S.R."/>
            <person name="Poltaraus A.B."/>
            <person name="Avtukh A.N."/>
            <person name="Tereshina V.M."/>
            <person name="Zhaparov N.S."/>
            <person name="Mardanov A.V."/>
            <person name="Nazina T.N."/>
        </authorList>
    </citation>
    <scope>NUCLEOTIDE SEQUENCE [LARGE SCALE GENOMIC DNA]</scope>
    <source>
        <strain evidence="4 5">9FUS</strain>
    </source>
</reference>
<organism evidence="4 5">
    <name type="scientific">Pseudodesulfovibrio karagichevae</name>
    <dbReference type="NCBI Taxonomy" id="3239305"/>
    <lineage>
        <taxon>Bacteria</taxon>
        <taxon>Pseudomonadati</taxon>
        <taxon>Thermodesulfobacteriota</taxon>
        <taxon>Desulfovibrionia</taxon>
        <taxon>Desulfovibrionales</taxon>
        <taxon>Desulfovibrionaceae</taxon>
    </lineage>
</organism>
<proteinExistence type="predicted"/>
<dbReference type="Pfam" id="PF05170">
    <property type="entry name" value="AsmA"/>
    <property type="match status" value="1"/>
</dbReference>
<keyword evidence="2" id="KW-0472">Membrane</keyword>
<evidence type="ECO:0000313" key="5">
    <source>
        <dbReference type="Proteomes" id="UP001568698"/>
    </source>
</evidence>
<accession>A0ABV4K4U3</accession>
<sequence length="715" mass="74897">MGNFLKFGLIGLSVCLILFVVAAVVFMAVFDPNDYKDRISRAVRDETGRTLTFDGDIGLTFFPSLGVKLGGLSLSNADGFGPEPMVSVRSALVSVRLLPLLTGKIRFGQLELDGPVLNLGRDAQGRTNWDDLVGRKPDEPEKAGHGKPFDLDVAGVAVTGGELAWDDRKEDVRFVLDGLDVTTGAITKGGLFPVKLSMHFDCRHPDARGTLTMEGQSSLDLAERQYGHTDMHAAIKAEGASIPGGKLDGTLSFRFLALDFNKETAQITGLECSAYGATLLADGTLRGLTDGLEAASADLTLQPADLRAVLAALGAPAPNTADAKALTAVGGSVRFDFKPGRLAVEDMELSVDGTRIVGKGAVERGGAWPRFSAQLDVGDLDLDRYLPPEHAADGEASQEQARSGLMGDTVLPGNVIRRLDFDLDAKIAKLTLGKAHFSNVAVTAKGADGLVTIDPVSAEAYGGTLRLTGTVDARQGVPVAATRTEVAHLDVAGLAGDVTGKSEYAGLADYSSSLSARGERMRDLLGTLGGEFSFKLSDGVFPGVDLVALARSTHSARDRQGTVEAAGTDFTRFGSISGTGTIKDGVVTNKDLEVMAPGLRADGHGAVSLVTRQIDYMVRVKLVPTGEGQGGKSSKDLIGVMVPIHVTGTIDKPRYWVSVKEYAKALGGVVVDTVGTVLGGVKSVVEGVGSVLDRSTGGNGTESDQPARKKFLGIF</sequence>
<dbReference type="EMBL" id="JBGLYH010000046">
    <property type="protein sequence ID" value="MEZ7197946.1"/>
    <property type="molecule type" value="Genomic_DNA"/>
</dbReference>
<keyword evidence="2" id="KW-0812">Transmembrane</keyword>
<dbReference type="PANTHER" id="PTHR30441:SF4">
    <property type="entry name" value="PROTEIN ASMA"/>
    <property type="match status" value="1"/>
</dbReference>
<gene>
    <name evidence="4" type="ORF">AB6M95_14420</name>
</gene>
<dbReference type="InterPro" id="IPR052894">
    <property type="entry name" value="AsmA-related"/>
</dbReference>
<dbReference type="Proteomes" id="UP001568698">
    <property type="component" value="Unassembled WGS sequence"/>
</dbReference>
<evidence type="ECO:0000313" key="4">
    <source>
        <dbReference type="EMBL" id="MEZ7197946.1"/>
    </source>
</evidence>
<comment type="caution">
    <text evidence="4">The sequence shown here is derived from an EMBL/GenBank/DDBJ whole genome shotgun (WGS) entry which is preliminary data.</text>
</comment>
<name>A0ABV4K4U3_9BACT</name>
<protein>
    <submittedName>
        <fullName evidence="4">AsmA family protein</fullName>
    </submittedName>
</protein>
<evidence type="ECO:0000256" key="1">
    <source>
        <dbReference type="SAM" id="MobiDB-lite"/>
    </source>
</evidence>
<dbReference type="PANTHER" id="PTHR30441">
    <property type="entry name" value="DUF748 DOMAIN-CONTAINING PROTEIN"/>
    <property type="match status" value="1"/>
</dbReference>
<dbReference type="InterPro" id="IPR007844">
    <property type="entry name" value="AsmA"/>
</dbReference>